<dbReference type="AlphaFoldDB" id="A0A0D9QNQ4"/>
<dbReference type="InterPro" id="IPR035684">
    <property type="entry name" value="ArgRS_core"/>
</dbReference>
<feature type="region of interest" description="Disordered" evidence="2">
    <location>
        <begin position="207"/>
        <end position="228"/>
    </location>
</feature>
<organism evidence="5 6">
    <name type="scientific">Plasmodium fragile</name>
    <dbReference type="NCBI Taxonomy" id="5857"/>
    <lineage>
        <taxon>Eukaryota</taxon>
        <taxon>Sar</taxon>
        <taxon>Alveolata</taxon>
        <taxon>Apicomplexa</taxon>
        <taxon>Aconoidasida</taxon>
        <taxon>Haemosporida</taxon>
        <taxon>Plasmodiidae</taxon>
        <taxon>Plasmodium</taxon>
        <taxon>Plasmodium (Plasmodium)</taxon>
    </lineage>
</organism>
<dbReference type="PANTHER" id="PTHR11956:SF5">
    <property type="entry name" value="ARGININE--TRNA LIGASE, CYTOPLASMIC"/>
    <property type="match status" value="1"/>
</dbReference>
<feature type="compositionally biased region" description="Polar residues" evidence="2">
    <location>
        <begin position="207"/>
        <end position="222"/>
    </location>
</feature>
<evidence type="ECO:0000256" key="2">
    <source>
        <dbReference type="SAM" id="MobiDB-lite"/>
    </source>
</evidence>
<feature type="signal peptide" evidence="3">
    <location>
        <begin position="1"/>
        <end position="17"/>
    </location>
</feature>
<dbReference type="GO" id="GO:0006420">
    <property type="term" value="P:arginyl-tRNA aminoacylation"/>
    <property type="evidence" value="ECO:0007669"/>
    <property type="project" value="InterPro"/>
</dbReference>
<dbReference type="GO" id="GO:0005524">
    <property type="term" value="F:ATP binding"/>
    <property type="evidence" value="ECO:0007669"/>
    <property type="project" value="UniProtKB-KW"/>
</dbReference>
<feature type="chain" id="PRO_5002343740" description="Arginyl-tRNA synthetase catalytic core domain-containing protein" evidence="3">
    <location>
        <begin position="18"/>
        <end position="941"/>
    </location>
</feature>
<proteinExistence type="inferred from homology"/>
<dbReference type="PRINTS" id="PR01038">
    <property type="entry name" value="TRNASYNTHARG"/>
</dbReference>
<keyword evidence="1" id="KW-0547">Nucleotide-binding</keyword>
<dbReference type="OMA" id="FMQIFSI"/>
<evidence type="ECO:0000256" key="3">
    <source>
        <dbReference type="SAM" id="SignalP"/>
    </source>
</evidence>
<reference evidence="5 6" key="1">
    <citation type="submission" date="2014-03" db="EMBL/GenBank/DDBJ databases">
        <title>The Genome Sequence of Plasmodium fragile nilgiri.</title>
        <authorList>
            <consortium name="The Broad Institute Genomics Platform"/>
            <consortium name="The Broad Institute Genome Sequencing Center for Infectious Disease"/>
            <person name="Neafsey D."/>
            <person name="Duraisingh M."/>
            <person name="Young S.K."/>
            <person name="Zeng Q."/>
            <person name="Gargeya S."/>
            <person name="Abouelleil A."/>
            <person name="Alvarado L."/>
            <person name="Chapman S.B."/>
            <person name="Gainer-Dewar J."/>
            <person name="Goldberg J."/>
            <person name="Griggs A."/>
            <person name="Gujja S."/>
            <person name="Hansen M."/>
            <person name="Howarth C."/>
            <person name="Imamovic A."/>
            <person name="Larimer J."/>
            <person name="Pearson M."/>
            <person name="Poon T.W."/>
            <person name="Priest M."/>
            <person name="Roberts A."/>
            <person name="Saif S."/>
            <person name="Shea T."/>
            <person name="Sykes S."/>
            <person name="Wortman J."/>
            <person name="Nusbaum C."/>
            <person name="Birren B."/>
        </authorList>
    </citation>
    <scope>NUCLEOTIDE SEQUENCE [LARGE SCALE GENOMIC DNA]</scope>
    <source>
        <strain evidence="6">nilgiri</strain>
    </source>
</reference>
<dbReference type="PANTHER" id="PTHR11956">
    <property type="entry name" value="ARGINYL-TRNA SYNTHETASE"/>
    <property type="match status" value="1"/>
</dbReference>
<dbReference type="SUPFAM" id="SSF52374">
    <property type="entry name" value="Nucleotidylyl transferase"/>
    <property type="match status" value="1"/>
</dbReference>
<evidence type="ECO:0000313" key="6">
    <source>
        <dbReference type="Proteomes" id="UP000054561"/>
    </source>
</evidence>
<evidence type="ECO:0000313" key="5">
    <source>
        <dbReference type="EMBL" id="KJP88664.1"/>
    </source>
</evidence>
<protein>
    <recommendedName>
        <fullName evidence="4">Arginyl-tRNA synthetase catalytic core domain-containing protein</fullName>
    </recommendedName>
</protein>
<keyword evidence="1" id="KW-0030">Aminoacyl-tRNA synthetase</keyword>
<accession>A0A0D9QNQ4</accession>
<dbReference type="Pfam" id="PF00750">
    <property type="entry name" value="tRNA-synt_1d"/>
    <property type="match status" value="3"/>
</dbReference>
<feature type="domain" description="Arginyl-tRNA synthetase catalytic core" evidence="4">
    <location>
        <begin position="549"/>
        <end position="700"/>
    </location>
</feature>
<name>A0A0D9QNQ4_PLAFR</name>
<dbReference type="EMBL" id="KQ001659">
    <property type="protein sequence ID" value="KJP88664.1"/>
    <property type="molecule type" value="Genomic_DNA"/>
</dbReference>
<keyword evidence="3" id="KW-0732">Signal</keyword>
<keyword evidence="6" id="KW-1185">Reference proteome</keyword>
<gene>
    <name evidence="5" type="ORF">AK88_01744</name>
</gene>
<dbReference type="GO" id="GO:0004814">
    <property type="term" value="F:arginine-tRNA ligase activity"/>
    <property type="evidence" value="ECO:0007669"/>
    <property type="project" value="InterPro"/>
</dbReference>
<sequence length="941" mass="108213">MIRAALLLLLLRSYLRCFQLNKAARTYEHLWNVFFPSVRGARTAYVRGLEPLKWVPPRSRSPNKAHTKRCRGCRAGWEEHASDGDVHSARGDLHTVLNNTLQNVAKQILQDENVNLPKHCLLEDNKIFEDYEYQSSVILFLEHSLGQAKDVRTEVLRIIRGTDAELIDSLHISPNGILNIRVSDACVMRGFLHFYRNEGAHMGTTPVRSYTSGSNSPPQMENHQMENHRGREKPTVLLDFCGVNMAKNMHMGHLKSLLLGNALSNIFRSLNYSVKCRSHIGDWNMNLAIVLSFFIMFPQEVVSRWQLNERNVCSIGDGVYDKAEFYKGSTTPCVTIGQMNKHSAVEHPVRTDCTQRAINEQSQNVLEEELYMNLLSNLKEENFNKGYQQLDPCKWEDINLHNIEFAYKMGKKLFTSSDVFKRISKSSLRMMYQRDKKMIVLWDNICRSSKRANQEILDKLKITKLVDKGESFYLQFVPIILQKLEDANVVFHLRGKSCLLLRSKGGGVTSSNTVGGGTTPSRRKDTHILSSNEDHYEVMQVTHELHEQAKSNDVDQLKENFTLLTLQNDVAFTYAAIDLAAIYYRVVHEKAHKIIYVVDENQRKHFMQIFSIAKFAHIIPDHVECICLNYGFVLNSENRKIKTKDLCEKNIYVKDMLENIKSANPNVHEKNEQTNVNKMCMDKAHRERFLLSSLIYSYLSVKNYKRQIINNIINNDHVEYLFIINCYNEVSSILGQITNGDYSSLVEGKKNILIENNLKKLMLHIMHFNNITEEVTRCYNVDKLCSFLFTLSQKMQPLLQSSFLKKFIPHLECMNVHNFLSTLNGLRKGKEQVEEQIAGEKAAEEATAEETAETQNGTANIDKFAGDKDEVTHIINKMTQTELFLLIKNSGLLDLREDKNLPEQSDKIEAFIFNRILEVLIMQAYLSLVGRTFSMLNLQLV</sequence>
<evidence type="ECO:0000259" key="4">
    <source>
        <dbReference type="Pfam" id="PF00750"/>
    </source>
</evidence>
<comment type="similarity">
    <text evidence="1">Belongs to the class-I aminoacyl-tRNA synthetase family.</text>
</comment>
<feature type="domain" description="Arginyl-tRNA synthetase catalytic core" evidence="4">
    <location>
        <begin position="397"/>
        <end position="502"/>
    </location>
</feature>
<dbReference type="InterPro" id="IPR014729">
    <property type="entry name" value="Rossmann-like_a/b/a_fold"/>
</dbReference>
<keyword evidence="1" id="KW-0067">ATP-binding</keyword>
<dbReference type="VEuPathDB" id="PlasmoDB:AK88_01744"/>
<dbReference type="InterPro" id="IPR001278">
    <property type="entry name" value="Arg-tRNA-ligase"/>
</dbReference>
<feature type="domain" description="Arginyl-tRNA synthetase catalytic core" evidence="4">
    <location>
        <begin position="227"/>
        <end position="308"/>
    </location>
</feature>
<dbReference type="GeneID" id="24267058"/>
<keyword evidence="1" id="KW-0436">Ligase</keyword>
<evidence type="ECO:0000256" key="1">
    <source>
        <dbReference type="RuleBase" id="RU363038"/>
    </source>
</evidence>
<dbReference type="RefSeq" id="XP_012334802.1">
    <property type="nucleotide sequence ID" value="XM_012479379.1"/>
</dbReference>
<dbReference type="OrthoDB" id="68056at2759"/>
<dbReference type="Proteomes" id="UP000054561">
    <property type="component" value="Unassembled WGS sequence"/>
</dbReference>
<keyword evidence="1" id="KW-0648">Protein biosynthesis</keyword>
<dbReference type="Gene3D" id="3.40.50.620">
    <property type="entry name" value="HUPs"/>
    <property type="match status" value="1"/>
</dbReference>